<dbReference type="PANTHER" id="PTHR34988">
    <property type="entry name" value="PROTEIN, PUTATIVE-RELATED"/>
    <property type="match status" value="1"/>
</dbReference>
<comment type="caution">
    <text evidence="2">The sequence shown here is derived from an EMBL/GenBank/DDBJ whole genome shotgun (WGS) entry which is preliminary data.</text>
</comment>
<keyword evidence="2" id="KW-0238">DNA-binding</keyword>
<gene>
    <name evidence="2" type="ORF">BBG48_009440</name>
</gene>
<dbReference type="PROSITE" id="PS51742">
    <property type="entry name" value="PPC"/>
    <property type="match status" value="1"/>
</dbReference>
<dbReference type="EMBL" id="MBEW02000029">
    <property type="protein sequence ID" value="RDY20554.1"/>
    <property type="molecule type" value="Genomic_DNA"/>
</dbReference>
<proteinExistence type="predicted"/>
<dbReference type="STRING" id="1871336.BBG48_09740"/>
<dbReference type="CDD" id="cd11378">
    <property type="entry name" value="DUF296"/>
    <property type="match status" value="1"/>
</dbReference>
<dbReference type="Gene3D" id="3.30.1330.80">
    <property type="entry name" value="Hypothetical protein, similar to alpha- acetolactate decarboxylase, domain 2"/>
    <property type="match status" value="1"/>
</dbReference>
<dbReference type="InterPro" id="IPR025707">
    <property type="entry name" value="DNA_bp_PD1"/>
</dbReference>
<dbReference type="AlphaFoldDB" id="A0A371IJA6"/>
<dbReference type="SUPFAM" id="SSF117856">
    <property type="entry name" value="AF0104/ALDC/Ptd012-like"/>
    <property type="match status" value="1"/>
</dbReference>
<dbReference type="PANTHER" id="PTHR34988:SF1">
    <property type="entry name" value="DNA-BINDING PROTEIN"/>
    <property type="match status" value="1"/>
</dbReference>
<accession>A0A371IJA6</accession>
<keyword evidence="3" id="KW-1185">Reference proteome</keyword>
<name>A0A371IJA6_9FIRM</name>
<evidence type="ECO:0000259" key="1">
    <source>
        <dbReference type="PROSITE" id="PS51742"/>
    </source>
</evidence>
<dbReference type="RefSeq" id="WP_068913173.1">
    <property type="nucleotide sequence ID" value="NZ_MBEW02000029.1"/>
</dbReference>
<feature type="domain" description="PPC" evidence="1">
    <location>
        <begin position="4"/>
        <end position="140"/>
    </location>
</feature>
<organism evidence="2 3">
    <name type="scientific">Criibacterium bergeronii</name>
    <dbReference type="NCBI Taxonomy" id="1871336"/>
    <lineage>
        <taxon>Bacteria</taxon>
        <taxon>Bacillati</taxon>
        <taxon>Bacillota</taxon>
        <taxon>Clostridia</taxon>
        <taxon>Peptostreptococcales</taxon>
        <taxon>Filifactoraceae</taxon>
        <taxon>Criibacterium</taxon>
    </lineage>
</organism>
<sequence>MQCKLANDTLVVRGFKGEDIIEIIKAACDKYDVKVGFVTGIGAVDQCSLGVFDVSSKVYHKNVFEGTYEVASLVGNITQMDGKPYTHFHIVLADKHGNAFGGHLNDSRISVTMELFIKVIDMKIDRELDEEIGINMMKFE</sequence>
<protein>
    <submittedName>
        <fullName evidence="2">DNA-binding protein</fullName>
    </submittedName>
</protein>
<reference evidence="2 3" key="1">
    <citation type="journal article" date="2016" name="Genome Announc.">
        <title>Draft Genome Sequence of Criibacterium bergeronii gen. nov., sp. nov., Strain CCRI-22567T, Isolated from a Vaginal Sample from a Woman with Bacterial Vaginosis.</title>
        <authorList>
            <person name="Maheux A.F."/>
            <person name="Berube E."/>
            <person name="Boudreau D.K."/>
            <person name="Raymond F."/>
            <person name="Corbeil J."/>
            <person name="Roy P.H."/>
            <person name="Boissinot M."/>
            <person name="Omar R.F."/>
        </authorList>
    </citation>
    <scope>NUCLEOTIDE SEQUENCE [LARGE SCALE GENOMIC DNA]</scope>
    <source>
        <strain evidence="2 3">CCRI-22567</strain>
    </source>
</reference>
<evidence type="ECO:0000313" key="2">
    <source>
        <dbReference type="EMBL" id="RDY20554.1"/>
    </source>
</evidence>
<dbReference type="PIRSF" id="PIRSF016702">
    <property type="entry name" value="DNA_bp_PD1"/>
    <property type="match status" value="1"/>
</dbReference>
<dbReference type="GO" id="GO:0003677">
    <property type="term" value="F:DNA binding"/>
    <property type="evidence" value="ECO:0007669"/>
    <property type="project" value="UniProtKB-KW"/>
</dbReference>
<dbReference type="InterPro" id="IPR005175">
    <property type="entry name" value="PPC_dom"/>
</dbReference>
<evidence type="ECO:0000313" key="3">
    <source>
        <dbReference type="Proteomes" id="UP000093352"/>
    </source>
</evidence>
<dbReference type="Proteomes" id="UP000093352">
    <property type="component" value="Unassembled WGS sequence"/>
</dbReference>
<dbReference type="Pfam" id="PF03479">
    <property type="entry name" value="PCC"/>
    <property type="match status" value="1"/>
</dbReference>